<protein>
    <submittedName>
        <fullName evidence="2">: ABC2_membrane_2</fullName>
    </submittedName>
</protein>
<keyword evidence="1" id="KW-0812">Transmembrane</keyword>
<evidence type="ECO:0000256" key="1">
    <source>
        <dbReference type="SAM" id="Phobius"/>
    </source>
</evidence>
<keyword evidence="3" id="KW-1185">Reference proteome</keyword>
<feature type="transmembrane region" description="Helical" evidence="1">
    <location>
        <begin position="233"/>
        <end position="254"/>
    </location>
</feature>
<dbReference type="KEGG" id="tim:GMBLW1_50460"/>
<dbReference type="EMBL" id="LR586016">
    <property type="protein sequence ID" value="VIP04147.1"/>
    <property type="molecule type" value="Genomic_DNA"/>
</dbReference>
<dbReference type="InParanoid" id="A0A6C2YS17"/>
<evidence type="ECO:0000313" key="3">
    <source>
        <dbReference type="Proteomes" id="UP000464378"/>
    </source>
</evidence>
<dbReference type="Proteomes" id="UP000464378">
    <property type="component" value="Chromosome"/>
</dbReference>
<proteinExistence type="predicted"/>
<name>A0A6C2YS17_9BACT</name>
<reference evidence="2" key="1">
    <citation type="submission" date="2019-04" db="EMBL/GenBank/DDBJ databases">
        <authorList>
            <consortium name="Science for Life Laboratories"/>
        </authorList>
    </citation>
    <scope>NUCLEOTIDE SEQUENCE</scope>
    <source>
        <strain evidence="2">MBLW1</strain>
    </source>
</reference>
<dbReference type="GO" id="GO:0140359">
    <property type="term" value="F:ABC-type transporter activity"/>
    <property type="evidence" value="ECO:0007669"/>
    <property type="project" value="InterPro"/>
</dbReference>
<dbReference type="RefSeq" id="WP_162659271.1">
    <property type="nucleotide sequence ID" value="NZ_LR593887.1"/>
</dbReference>
<organism evidence="2">
    <name type="scientific">Tuwongella immobilis</name>
    <dbReference type="NCBI Taxonomy" id="692036"/>
    <lineage>
        <taxon>Bacteria</taxon>
        <taxon>Pseudomonadati</taxon>
        <taxon>Planctomycetota</taxon>
        <taxon>Planctomycetia</taxon>
        <taxon>Gemmatales</taxon>
        <taxon>Gemmataceae</taxon>
        <taxon>Tuwongella</taxon>
    </lineage>
</organism>
<feature type="transmembrane region" description="Helical" evidence="1">
    <location>
        <begin position="42"/>
        <end position="67"/>
    </location>
</feature>
<keyword evidence="1" id="KW-1133">Transmembrane helix</keyword>
<dbReference type="Pfam" id="PF12679">
    <property type="entry name" value="ABC2_membrane_2"/>
    <property type="match status" value="1"/>
</dbReference>
<feature type="transmembrane region" description="Helical" evidence="1">
    <location>
        <begin position="125"/>
        <end position="148"/>
    </location>
</feature>
<gene>
    <name evidence="2" type="ORF">GMBLW1_50460</name>
</gene>
<sequence length="320" mass="35313">MMPESATIPDAPLPVSPPSPVRAWLTLVRFAFWRHLRVRQMVLIAIGLLVLVGIGLAITTITTGWTLNERRARGSALTNRNWVKVVEMSQQAVPFTPAVNAQLQMTTFVTKGVLDASAFPNFSRWVFGVFLSFLMPVLTLAFAISAIGGERESRSLIWQLTRPLPRWSIYLAQVVGVLPWCIGLVLLGFFGLCRVVGPVGELAFSLYWPAILMGTLAFASLFVLIGSFFRRPAIVALLYAFFIETLIGGLPGTLKRCSISFYTRCLLYDAAETQSFSPERSTIFNPVSDTFAWLALIAITIGVTAIGAILFARSEFRDDL</sequence>
<feature type="transmembrane region" description="Helical" evidence="1">
    <location>
        <begin position="204"/>
        <end position="226"/>
    </location>
</feature>
<feature type="transmembrane region" description="Helical" evidence="1">
    <location>
        <begin position="169"/>
        <end position="192"/>
    </location>
</feature>
<dbReference type="AlphaFoldDB" id="A0A6C2YS17"/>
<dbReference type="GO" id="GO:0005886">
    <property type="term" value="C:plasma membrane"/>
    <property type="evidence" value="ECO:0007669"/>
    <property type="project" value="UniProtKB-SubCell"/>
</dbReference>
<dbReference type="PANTHER" id="PTHR37305:SF1">
    <property type="entry name" value="MEMBRANE PROTEIN"/>
    <property type="match status" value="1"/>
</dbReference>
<feature type="transmembrane region" description="Helical" evidence="1">
    <location>
        <begin position="291"/>
        <end position="312"/>
    </location>
</feature>
<dbReference type="PANTHER" id="PTHR37305">
    <property type="entry name" value="INTEGRAL MEMBRANE PROTEIN-RELATED"/>
    <property type="match status" value="1"/>
</dbReference>
<evidence type="ECO:0000313" key="2">
    <source>
        <dbReference type="EMBL" id="VIP04147.1"/>
    </source>
</evidence>
<accession>A0A6C2YS17</accession>
<keyword evidence="1" id="KW-0472">Membrane</keyword>
<dbReference type="EMBL" id="LR593887">
    <property type="protein sequence ID" value="VTS05659.1"/>
    <property type="molecule type" value="Genomic_DNA"/>
</dbReference>